<sequence length="83" mass="9603">MAQHLTDFALKYNYISDNQFGFLQKIGTNLRKALNIVNHEILVKKLYNMGVKGNMHKWFRKLKLNDHVNECVNVAVGVPQGQF</sequence>
<comment type="caution">
    <text evidence="1">The sequence shown here is derived from an EMBL/GenBank/DDBJ whole genome shotgun (WGS) entry which is preliminary data.</text>
</comment>
<gene>
    <name evidence="1" type="ORF">J437_LFUL009932</name>
</gene>
<reference evidence="1" key="1">
    <citation type="submission" date="2013-04" db="EMBL/GenBank/DDBJ databases">
        <authorList>
            <person name="Qu J."/>
            <person name="Murali S.C."/>
            <person name="Bandaranaike D."/>
            <person name="Bellair M."/>
            <person name="Blankenburg K."/>
            <person name="Chao H."/>
            <person name="Dinh H."/>
            <person name="Doddapaneni H."/>
            <person name="Downs B."/>
            <person name="Dugan-Rocha S."/>
            <person name="Elkadiri S."/>
            <person name="Gnanaolivu R.D."/>
            <person name="Hernandez B."/>
            <person name="Javaid M."/>
            <person name="Jayaseelan J.C."/>
            <person name="Lee S."/>
            <person name="Li M."/>
            <person name="Ming W."/>
            <person name="Munidasa M."/>
            <person name="Muniz J."/>
            <person name="Nguyen L."/>
            <person name="Ongeri F."/>
            <person name="Osuji N."/>
            <person name="Pu L.-L."/>
            <person name="Puazo M."/>
            <person name="Qu C."/>
            <person name="Quiroz J."/>
            <person name="Raj R."/>
            <person name="Weissenberger G."/>
            <person name="Xin Y."/>
            <person name="Zou X."/>
            <person name="Han Y."/>
            <person name="Richards S."/>
            <person name="Worley K."/>
            <person name="Muzny D."/>
            <person name="Gibbs R."/>
        </authorList>
    </citation>
    <scope>NUCLEOTIDE SEQUENCE</scope>
    <source>
        <strain evidence="1">Sampled in the wild</strain>
    </source>
</reference>
<evidence type="ECO:0000313" key="1">
    <source>
        <dbReference type="EMBL" id="KAG8232685.1"/>
    </source>
</evidence>
<dbReference type="Proteomes" id="UP000792457">
    <property type="component" value="Unassembled WGS sequence"/>
</dbReference>
<dbReference type="EMBL" id="KZ308641">
    <property type="protein sequence ID" value="KAG8232685.1"/>
    <property type="molecule type" value="Genomic_DNA"/>
</dbReference>
<organism evidence="1 2">
    <name type="scientific">Ladona fulva</name>
    <name type="common">Scarce chaser dragonfly</name>
    <name type="synonym">Libellula fulva</name>
    <dbReference type="NCBI Taxonomy" id="123851"/>
    <lineage>
        <taxon>Eukaryota</taxon>
        <taxon>Metazoa</taxon>
        <taxon>Ecdysozoa</taxon>
        <taxon>Arthropoda</taxon>
        <taxon>Hexapoda</taxon>
        <taxon>Insecta</taxon>
        <taxon>Pterygota</taxon>
        <taxon>Palaeoptera</taxon>
        <taxon>Odonata</taxon>
        <taxon>Epiprocta</taxon>
        <taxon>Anisoptera</taxon>
        <taxon>Libelluloidea</taxon>
        <taxon>Libellulidae</taxon>
        <taxon>Ladona</taxon>
    </lineage>
</organism>
<dbReference type="OrthoDB" id="426210at2759"/>
<dbReference type="AlphaFoldDB" id="A0A8K0P1V0"/>
<protein>
    <submittedName>
        <fullName evidence="1">Uncharacterized protein</fullName>
    </submittedName>
</protein>
<name>A0A8K0P1V0_LADFU</name>
<evidence type="ECO:0000313" key="2">
    <source>
        <dbReference type="Proteomes" id="UP000792457"/>
    </source>
</evidence>
<keyword evidence="2" id="KW-1185">Reference proteome</keyword>
<accession>A0A8K0P1V0</accession>
<proteinExistence type="predicted"/>
<reference evidence="1" key="2">
    <citation type="submission" date="2017-10" db="EMBL/GenBank/DDBJ databases">
        <title>Ladona fulva Genome sequencing and assembly.</title>
        <authorList>
            <person name="Murali S."/>
            <person name="Richards S."/>
            <person name="Bandaranaike D."/>
            <person name="Bellair M."/>
            <person name="Blankenburg K."/>
            <person name="Chao H."/>
            <person name="Dinh H."/>
            <person name="Doddapaneni H."/>
            <person name="Dugan-Rocha S."/>
            <person name="Elkadiri S."/>
            <person name="Gnanaolivu R."/>
            <person name="Hernandez B."/>
            <person name="Skinner E."/>
            <person name="Javaid M."/>
            <person name="Lee S."/>
            <person name="Li M."/>
            <person name="Ming W."/>
            <person name="Munidasa M."/>
            <person name="Muniz J."/>
            <person name="Nguyen L."/>
            <person name="Hughes D."/>
            <person name="Osuji N."/>
            <person name="Pu L.-L."/>
            <person name="Puazo M."/>
            <person name="Qu C."/>
            <person name="Quiroz J."/>
            <person name="Raj R."/>
            <person name="Weissenberger G."/>
            <person name="Xin Y."/>
            <person name="Zou X."/>
            <person name="Han Y."/>
            <person name="Worley K."/>
            <person name="Muzny D."/>
            <person name="Gibbs R."/>
        </authorList>
    </citation>
    <scope>NUCLEOTIDE SEQUENCE</scope>
    <source>
        <strain evidence="1">Sampled in the wild</strain>
    </source>
</reference>